<evidence type="ECO:0000256" key="5">
    <source>
        <dbReference type="ARBA" id="ARBA00023136"/>
    </source>
</evidence>
<organism evidence="7 8">
    <name type="scientific">Cyclospora cayetanensis</name>
    <dbReference type="NCBI Taxonomy" id="88456"/>
    <lineage>
        <taxon>Eukaryota</taxon>
        <taxon>Sar</taxon>
        <taxon>Alveolata</taxon>
        <taxon>Apicomplexa</taxon>
        <taxon>Conoidasida</taxon>
        <taxon>Coccidia</taxon>
        <taxon>Eucoccidiorida</taxon>
        <taxon>Eimeriorina</taxon>
        <taxon>Eimeriidae</taxon>
        <taxon>Cyclospora</taxon>
    </lineage>
</organism>
<dbReference type="OrthoDB" id="378564at2759"/>
<evidence type="ECO:0000256" key="2">
    <source>
        <dbReference type="ARBA" id="ARBA00009310"/>
    </source>
</evidence>
<keyword evidence="3 8" id="KW-0812">Transmembrane</keyword>
<keyword evidence="5" id="KW-0472">Membrane</keyword>
<evidence type="ECO:0000313" key="7">
    <source>
        <dbReference type="Proteomes" id="UP000515125"/>
    </source>
</evidence>
<dbReference type="GO" id="GO:0012505">
    <property type="term" value="C:endomembrane system"/>
    <property type="evidence" value="ECO:0007669"/>
    <property type="project" value="TreeGrafter"/>
</dbReference>
<evidence type="ECO:0000256" key="3">
    <source>
        <dbReference type="ARBA" id="ARBA00022692"/>
    </source>
</evidence>
<gene>
    <name evidence="8" type="primary">LOC113147624</name>
</gene>
<name>A0A6P6S5D0_9EIME</name>
<keyword evidence="7" id="KW-1185">Reference proteome</keyword>
<evidence type="ECO:0000256" key="1">
    <source>
        <dbReference type="ARBA" id="ARBA00004141"/>
    </source>
</evidence>
<feature type="compositionally biased region" description="Low complexity" evidence="6">
    <location>
        <begin position="98"/>
        <end position="130"/>
    </location>
</feature>
<dbReference type="RefSeq" id="XP_026194535.1">
    <property type="nucleotide sequence ID" value="XM_026338750.1"/>
</dbReference>
<sequence>MTPQLYINYKLKSVDHLPWRALIYRSLNTFVDDVASFLIDMPWMHRLSCFRDAEESLSFADAALDPLFLQLNIIFIVYLYQRWIYRVDKSRTMGAQLQAASQQSAAAGDDAANAPSTAAQSSEAAKAAASPGVQAASEAVPRVESIEKDKGKASCTEAEGLRRRQPQTAGAPHS</sequence>
<evidence type="ECO:0000256" key="4">
    <source>
        <dbReference type="ARBA" id="ARBA00022989"/>
    </source>
</evidence>
<proteinExistence type="inferred from homology"/>
<comment type="subcellular location">
    <subcellularLocation>
        <location evidence="1">Membrane</location>
        <topology evidence="1">Multi-pass membrane protein</topology>
    </subcellularLocation>
</comment>
<dbReference type="PANTHER" id="PTHR21347:SF0">
    <property type="entry name" value="LIPID SCRAMBLASE CLPTM1L"/>
    <property type="match status" value="1"/>
</dbReference>
<dbReference type="GO" id="GO:0016020">
    <property type="term" value="C:membrane"/>
    <property type="evidence" value="ECO:0007669"/>
    <property type="project" value="UniProtKB-SubCell"/>
</dbReference>
<evidence type="ECO:0000256" key="6">
    <source>
        <dbReference type="SAM" id="MobiDB-lite"/>
    </source>
</evidence>
<dbReference type="AlphaFoldDB" id="A0A6P6S5D0"/>
<feature type="region of interest" description="Disordered" evidence="6">
    <location>
        <begin position="98"/>
        <end position="174"/>
    </location>
</feature>
<evidence type="ECO:0000313" key="8">
    <source>
        <dbReference type="RefSeq" id="XP_026194535.1"/>
    </source>
</evidence>
<dbReference type="InterPro" id="IPR008429">
    <property type="entry name" value="CLPTM1"/>
</dbReference>
<reference evidence="8" key="1">
    <citation type="submission" date="2025-08" db="UniProtKB">
        <authorList>
            <consortium name="RefSeq"/>
        </authorList>
    </citation>
    <scope>IDENTIFICATION</scope>
</reference>
<accession>A0A6P6S5D0</accession>
<keyword evidence="4" id="KW-1133">Transmembrane helix</keyword>
<dbReference type="GeneID" id="113147624"/>
<protein>
    <submittedName>
        <fullName evidence="8">Cleft lip and palate transmembrane protein 1 homolog</fullName>
    </submittedName>
</protein>
<comment type="similarity">
    <text evidence="2">Belongs to the CLPTM1 family.</text>
</comment>
<dbReference type="Proteomes" id="UP000515125">
    <property type="component" value="Unplaced"/>
</dbReference>
<dbReference type="PANTHER" id="PTHR21347">
    <property type="entry name" value="CLEFT LIP AND PALATE ASSOCIATED TRANSMEMBRANE PROTEIN-RELATED"/>
    <property type="match status" value="1"/>
</dbReference>